<dbReference type="NCBIfam" id="TIGR01965">
    <property type="entry name" value="VCBS_repeat"/>
    <property type="match status" value="1"/>
</dbReference>
<dbReference type="InterPro" id="IPR010221">
    <property type="entry name" value="VCBS_dom"/>
</dbReference>
<evidence type="ECO:0000313" key="5">
    <source>
        <dbReference type="Proteomes" id="UP000199677"/>
    </source>
</evidence>
<dbReference type="Gene3D" id="2.150.10.10">
    <property type="entry name" value="Serralysin-like metalloprotease, C-terminal"/>
    <property type="match status" value="1"/>
</dbReference>
<dbReference type="OrthoDB" id="8612583at2"/>
<accession>A0A1H0JPZ8</accession>
<dbReference type="SMART" id="SM00327">
    <property type="entry name" value="VWA"/>
    <property type="match status" value="1"/>
</dbReference>
<dbReference type="InterPro" id="IPR036465">
    <property type="entry name" value="vWFA_dom_sf"/>
</dbReference>
<feature type="non-terminal residue" evidence="4">
    <location>
        <position position="1"/>
    </location>
</feature>
<dbReference type="EMBL" id="FNII01000031">
    <property type="protein sequence ID" value="SDO45787.1"/>
    <property type="molecule type" value="Genomic_DNA"/>
</dbReference>
<evidence type="ECO:0000313" key="4">
    <source>
        <dbReference type="EMBL" id="SDO45787.1"/>
    </source>
</evidence>
<dbReference type="PROSITE" id="PS50234">
    <property type="entry name" value="VWFA"/>
    <property type="match status" value="1"/>
</dbReference>
<organism evidence="4 5">
    <name type="scientific">Vreelandella arcis</name>
    <dbReference type="NCBI Taxonomy" id="416873"/>
    <lineage>
        <taxon>Bacteria</taxon>
        <taxon>Pseudomonadati</taxon>
        <taxon>Pseudomonadota</taxon>
        <taxon>Gammaproteobacteria</taxon>
        <taxon>Oceanospirillales</taxon>
        <taxon>Halomonadaceae</taxon>
        <taxon>Vreelandella</taxon>
    </lineage>
</organism>
<evidence type="ECO:0000259" key="3">
    <source>
        <dbReference type="PROSITE" id="PS50234"/>
    </source>
</evidence>
<dbReference type="InterPro" id="IPR019960">
    <property type="entry name" value="T1SS_VCA0849"/>
</dbReference>
<evidence type="ECO:0000256" key="1">
    <source>
        <dbReference type="ARBA" id="ARBA00022837"/>
    </source>
</evidence>
<dbReference type="GO" id="GO:0005509">
    <property type="term" value="F:calcium ion binding"/>
    <property type="evidence" value="ECO:0007669"/>
    <property type="project" value="InterPro"/>
</dbReference>
<dbReference type="PROSITE" id="PS00330">
    <property type="entry name" value="HEMOLYSIN_CALCIUM"/>
    <property type="match status" value="3"/>
</dbReference>
<dbReference type="PRINTS" id="PR00313">
    <property type="entry name" value="CABNDNGRPT"/>
</dbReference>
<proteinExistence type="predicted"/>
<dbReference type="InterPro" id="IPR011049">
    <property type="entry name" value="Serralysin-like_metalloprot_C"/>
</dbReference>
<keyword evidence="1" id="KW-0106">Calcium</keyword>
<dbReference type="Gene3D" id="3.40.50.410">
    <property type="entry name" value="von Willebrand factor, type A domain"/>
    <property type="match status" value="1"/>
</dbReference>
<name>A0A1H0JPZ8_9GAMM</name>
<dbReference type="NCBIfam" id="TIGR03661">
    <property type="entry name" value="T1SS_VCA0849"/>
    <property type="match status" value="1"/>
</dbReference>
<keyword evidence="5" id="KW-1185">Reference proteome</keyword>
<dbReference type="SUPFAM" id="SSF51120">
    <property type="entry name" value="beta-Roll"/>
    <property type="match status" value="1"/>
</dbReference>
<dbReference type="SUPFAM" id="SSF53300">
    <property type="entry name" value="vWA-like"/>
    <property type="match status" value="1"/>
</dbReference>
<dbReference type="InterPro" id="IPR018511">
    <property type="entry name" value="Hemolysin-typ_Ca-bd_CS"/>
</dbReference>
<dbReference type="InterPro" id="IPR001343">
    <property type="entry name" value="Hemolysn_Ca-bd"/>
</dbReference>
<dbReference type="RefSeq" id="WP_139172992.1">
    <property type="nucleotide sequence ID" value="NZ_FNII01000031.1"/>
</dbReference>
<dbReference type="InterPro" id="IPR002035">
    <property type="entry name" value="VWF_A"/>
</dbReference>
<dbReference type="CDD" id="cd00198">
    <property type="entry name" value="vWFA"/>
    <property type="match status" value="1"/>
</dbReference>
<evidence type="ECO:0000256" key="2">
    <source>
        <dbReference type="SAM" id="MobiDB-lite"/>
    </source>
</evidence>
<sequence length="811" mass="85075">NLTGAADQVQDAFQVRATDSDGDTSPEATLTVDINDDGPMAVDDTVESVEGTSSTQGSDLVLMIDTSGSVSDSDLTSMKSSLQNLFNSGSVHSVFVTSFASDGQFHDSGVDGGWYTDLDAAMTAINSLSSGGQTDYDAALETVTENFTPPPAGGDKLVSMFISDGEPNQHNGTPSVGIDFNEEANWIQFLEANGFDDSYAVGYGGLNYSDVSELEPIAWTEGESRFTYSGYGYNTADDDNVIILDNVDDLASTLSSTVTATPTPVTGNVLDNDTAGADGYAAPALVDVTYDGDTVTFTETITSATFVTNAGTVVINSDGSYEFTGLADADNDVSALIGYTIEDGDGDTSSASLMVQTRDSQPTAYDNVNNAVITEETVPGETTPYYAPDIHAQVNDYGRGGTTTKALSFNINAGHTGEIEFDIEVDSGEFKNHDSYTWTIVKDGVDVRSQTYNDDSDHHNVTVSDLDEGSYRLELTLNDSGTGSRWDDLHVDLECITLRVTSPATTIAVASAARGNVITDANALVSSSDPWAATDDTGADGANVSAINGVSLSSLADSTNSTYAAEDGYKEYDSTYGTFFINADGDYAYEPDADLNNIGQQETFSYTLTQPDGDSDTANLVINLADSEFVAQTPTSTGTSDDDLMLGTAADDLLDGADGDDHIEGGDGDDTLIGGAGNDILYGGAGADTFAWNFGDEGAVGQPAEDTVMDFNSGVFEQDDNADQLDLTELLDGESEETIDDFVFAEEDDGTTTLYISSGGELTGGADDKDKADQVIRLEGKSFSELGAAQDDGSSDLIAKLIASGQLNIDQ</sequence>
<protein>
    <submittedName>
        <fullName evidence="4">VCBS repeat-containing protein</fullName>
    </submittedName>
</protein>
<dbReference type="STRING" id="416873.SAMN04487951_1311"/>
<reference evidence="5" key="1">
    <citation type="submission" date="2016-10" db="EMBL/GenBank/DDBJ databases">
        <authorList>
            <person name="Varghese N."/>
            <person name="Submissions S."/>
        </authorList>
    </citation>
    <scope>NUCLEOTIDE SEQUENCE [LARGE SCALE GENOMIC DNA]</scope>
    <source>
        <strain evidence="5">CGMCC 1.6494</strain>
    </source>
</reference>
<feature type="region of interest" description="Disordered" evidence="2">
    <location>
        <begin position="1"/>
        <end position="28"/>
    </location>
</feature>
<dbReference type="AlphaFoldDB" id="A0A1H0JPZ8"/>
<feature type="domain" description="VWFA" evidence="3">
    <location>
        <begin position="59"/>
        <end position="254"/>
    </location>
</feature>
<gene>
    <name evidence="4" type="ORF">SAMN04487951_1311</name>
</gene>
<dbReference type="Pfam" id="PF00353">
    <property type="entry name" value="HemolysinCabind"/>
    <property type="match status" value="1"/>
</dbReference>
<dbReference type="Pfam" id="PF00092">
    <property type="entry name" value="VWA"/>
    <property type="match status" value="1"/>
</dbReference>
<dbReference type="Proteomes" id="UP000199677">
    <property type="component" value="Unassembled WGS sequence"/>
</dbReference>